<name>A0A6C0JBI3_9ZZZZ</name>
<dbReference type="GO" id="GO:0005886">
    <property type="term" value="C:plasma membrane"/>
    <property type="evidence" value="ECO:0007669"/>
    <property type="project" value="TreeGrafter"/>
</dbReference>
<dbReference type="SMART" id="SM00330">
    <property type="entry name" value="PIPKc"/>
    <property type="match status" value="1"/>
</dbReference>
<dbReference type="InterPro" id="IPR027484">
    <property type="entry name" value="PInositol-4-P-5-kinase_N"/>
</dbReference>
<feature type="compositionally biased region" description="Basic residues" evidence="1">
    <location>
        <begin position="281"/>
        <end position="299"/>
    </location>
</feature>
<proteinExistence type="predicted"/>
<dbReference type="CDD" id="cd00139">
    <property type="entry name" value="PIPKc"/>
    <property type="match status" value="1"/>
</dbReference>
<dbReference type="Gene3D" id="3.30.800.10">
    <property type="entry name" value="Phosphatidylinositol Phosphate Kinase II Beta"/>
    <property type="match status" value="1"/>
</dbReference>
<organism evidence="3">
    <name type="scientific">viral metagenome</name>
    <dbReference type="NCBI Taxonomy" id="1070528"/>
    <lineage>
        <taxon>unclassified sequences</taxon>
        <taxon>metagenomes</taxon>
        <taxon>organismal metagenomes</taxon>
    </lineage>
</organism>
<feature type="region of interest" description="Disordered" evidence="1">
    <location>
        <begin position="277"/>
        <end position="299"/>
    </location>
</feature>
<protein>
    <recommendedName>
        <fullName evidence="2">PIPK domain-containing protein</fullName>
    </recommendedName>
</protein>
<dbReference type="InterPro" id="IPR027483">
    <property type="entry name" value="PInositol-4-P-4/5-kinase_C_sf"/>
</dbReference>
<evidence type="ECO:0000313" key="3">
    <source>
        <dbReference type="EMBL" id="QHU02190.1"/>
    </source>
</evidence>
<feature type="domain" description="PIPK" evidence="2">
    <location>
        <begin position="1"/>
        <end position="278"/>
    </location>
</feature>
<sequence length="299" mass="35646">MNNFVDVSYELEKYPQFRKRFLDLRKKWGITESFYENELSKTTFVVGSGKSGMKMWYSKNNYFFVKEMTKGDKLSLKNLMGDYTTYMRRNKNSLLPKFYGIYKKNNIVYVIQKNLNPYKNGTWVFDLKGSHRRRTVQNQTIKDIGKDNNFGESKIFINNAKKIKKQLKKDTRFLNNNNLMDYSLLLCMRNKPVKEKDWKVWGKGKFCCDIKGPGPSKKSPINLNMGIIDILQKYNNKKFFESFFKSKQHIKDRAQSEVSAVNSESYKRRFDDFMDEIIKPKNNKTRKKRGTRKNRTKKR</sequence>
<dbReference type="GO" id="GO:0016308">
    <property type="term" value="F:1-phosphatidylinositol-4-phosphate 5-kinase activity"/>
    <property type="evidence" value="ECO:0007669"/>
    <property type="project" value="TreeGrafter"/>
</dbReference>
<dbReference type="InterPro" id="IPR002498">
    <property type="entry name" value="PInositol-4-P-4/5-kinase_core"/>
</dbReference>
<evidence type="ECO:0000259" key="2">
    <source>
        <dbReference type="PROSITE" id="PS51455"/>
    </source>
</evidence>
<dbReference type="Gene3D" id="3.30.810.10">
    <property type="entry name" value="2-Layer Sandwich"/>
    <property type="match status" value="1"/>
</dbReference>
<accession>A0A6C0JBI3</accession>
<evidence type="ECO:0000256" key="1">
    <source>
        <dbReference type="SAM" id="MobiDB-lite"/>
    </source>
</evidence>
<dbReference type="PROSITE" id="PS51455">
    <property type="entry name" value="PIPK"/>
    <property type="match status" value="1"/>
</dbReference>
<dbReference type="PANTHER" id="PTHR23086:SF8">
    <property type="entry name" value="PHOSPHATIDYLINOSITOL 5-PHOSPHATE 4-KINASE, ISOFORM A"/>
    <property type="match status" value="1"/>
</dbReference>
<dbReference type="Pfam" id="PF01504">
    <property type="entry name" value="PIP5K"/>
    <property type="match status" value="2"/>
</dbReference>
<dbReference type="AlphaFoldDB" id="A0A6C0JBI3"/>
<dbReference type="SUPFAM" id="SSF56104">
    <property type="entry name" value="SAICAR synthase-like"/>
    <property type="match status" value="1"/>
</dbReference>
<dbReference type="InterPro" id="IPR023610">
    <property type="entry name" value="PInositol-4/5-P-5/4-kinase"/>
</dbReference>
<dbReference type="PANTHER" id="PTHR23086">
    <property type="entry name" value="PHOSPHATIDYLINOSITOL-4-PHOSPHATE 5-KINASE"/>
    <property type="match status" value="1"/>
</dbReference>
<reference evidence="3" key="1">
    <citation type="journal article" date="2020" name="Nature">
        <title>Giant virus diversity and host interactions through global metagenomics.</title>
        <authorList>
            <person name="Schulz F."/>
            <person name="Roux S."/>
            <person name="Paez-Espino D."/>
            <person name="Jungbluth S."/>
            <person name="Walsh D.A."/>
            <person name="Denef V.J."/>
            <person name="McMahon K.D."/>
            <person name="Konstantinidis K.T."/>
            <person name="Eloe-Fadrosh E.A."/>
            <person name="Kyrpides N.C."/>
            <person name="Woyke T."/>
        </authorList>
    </citation>
    <scope>NUCLEOTIDE SEQUENCE</scope>
    <source>
        <strain evidence="3">GVMAG-M-3300025880-75</strain>
    </source>
</reference>
<dbReference type="GO" id="GO:0046854">
    <property type="term" value="P:phosphatidylinositol phosphate biosynthetic process"/>
    <property type="evidence" value="ECO:0007669"/>
    <property type="project" value="TreeGrafter"/>
</dbReference>
<dbReference type="EMBL" id="MN740355">
    <property type="protein sequence ID" value="QHU02190.1"/>
    <property type="molecule type" value="Genomic_DNA"/>
</dbReference>